<dbReference type="EMBL" id="JANHOG010001278">
    <property type="protein sequence ID" value="KAJ3539865.1"/>
    <property type="molecule type" value="Genomic_DNA"/>
</dbReference>
<sequence>MRSSLWPRSTAYNAHTLEQATQHVDTMTANHGGTEIRAALEYMFTSRSQDRPTSRFVLTDGEAYDVDETIASVTRAVAAARADAPLRVFTLGIGESASTAMCSGIARAGKGICLMTANTEAIIAKASKLVKASRTEILEDVSVDWGESSVPLDSTQMQVDFQFHQGPKILPLLYAGNRFIVFAIIKDMKYRIPEEVSIRARRSQTGEILKSTVPVETLEPSSESPQGILIHTLAARRIIMDLEDRQQGDIAHVKGTIVHLGEQYQLANRFTSFIAVENENQKKLNPIPWASADESVLDSSARGLTNNFFAMGWSPRGRSALVHPAAAPSLSVPPAPNAILFGQSSTPSMGMSEPRGGATMSLFGAAPPAMPPLQLSPSSYRVGSFGAPASMSQSPHSPVPGPDNMLGGTAQPRDDVEQLVRLQAFDGSFPLSNELKRILGRSALARAREMQVDDKVWATILAVAYLQKHLDDQPELLEGLLEKAMMFVEQSPVGDVDALIQIAKGLVP</sequence>
<evidence type="ECO:0000313" key="1">
    <source>
        <dbReference type="EMBL" id="KAJ3539865.1"/>
    </source>
</evidence>
<protein>
    <submittedName>
        <fullName evidence="1">Uncharacterized protein</fullName>
    </submittedName>
</protein>
<organism evidence="1 2">
    <name type="scientific">Phlebia brevispora</name>
    <dbReference type="NCBI Taxonomy" id="194682"/>
    <lineage>
        <taxon>Eukaryota</taxon>
        <taxon>Fungi</taxon>
        <taxon>Dikarya</taxon>
        <taxon>Basidiomycota</taxon>
        <taxon>Agaricomycotina</taxon>
        <taxon>Agaricomycetes</taxon>
        <taxon>Polyporales</taxon>
        <taxon>Meruliaceae</taxon>
        <taxon>Phlebia</taxon>
    </lineage>
</organism>
<reference evidence="1" key="1">
    <citation type="submission" date="2022-07" db="EMBL/GenBank/DDBJ databases">
        <title>Genome Sequence of Phlebia brevispora.</title>
        <authorList>
            <person name="Buettner E."/>
        </authorList>
    </citation>
    <scope>NUCLEOTIDE SEQUENCE</scope>
    <source>
        <strain evidence="1">MPL23</strain>
    </source>
</reference>
<proteinExistence type="predicted"/>
<evidence type="ECO:0000313" key="2">
    <source>
        <dbReference type="Proteomes" id="UP001148662"/>
    </source>
</evidence>
<comment type="caution">
    <text evidence="1">The sequence shown here is derived from an EMBL/GenBank/DDBJ whole genome shotgun (WGS) entry which is preliminary data.</text>
</comment>
<keyword evidence="2" id="KW-1185">Reference proteome</keyword>
<dbReference type="Proteomes" id="UP001148662">
    <property type="component" value="Unassembled WGS sequence"/>
</dbReference>
<gene>
    <name evidence="1" type="ORF">NM688_g6305</name>
</gene>
<accession>A0ACC1SHS0</accession>
<name>A0ACC1SHS0_9APHY</name>